<dbReference type="Pfam" id="PF05504">
    <property type="entry name" value="Spore_GerAC"/>
    <property type="match status" value="1"/>
</dbReference>
<dbReference type="PANTHER" id="PTHR35789:SF1">
    <property type="entry name" value="SPORE GERMINATION PROTEIN B3"/>
    <property type="match status" value="1"/>
</dbReference>
<keyword evidence="4" id="KW-0732">Signal</keyword>
<evidence type="ECO:0000259" key="9">
    <source>
        <dbReference type="Pfam" id="PF25198"/>
    </source>
</evidence>
<comment type="subcellular location">
    <subcellularLocation>
        <location evidence="1">Membrane</location>
        <topology evidence="1">Lipid-anchor</topology>
    </subcellularLocation>
</comment>
<evidence type="ECO:0000256" key="7">
    <source>
        <dbReference type="ARBA" id="ARBA00023288"/>
    </source>
</evidence>
<dbReference type="InterPro" id="IPR057336">
    <property type="entry name" value="GerAC_N"/>
</dbReference>
<reference evidence="10 11" key="1">
    <citation type="journal article" date="2023" name="Genome Announc.">
        <title>Pan-Genome Analyses of the Genus Cohnella and Proposal of the Novel Species Cohnella silvisoli sp. nov., Isolated from Forest Soil.</title>
        <authorList>
            <person name="Wang C."/>
            <person name="Mao L."/>
            <person name="Bao G."/>
            <person name="Zhu H."/>
        </authorList>
    </citation>
    <scope>NUCLEOTIDE SEQUENCE [LARGE SCALE GENOMIC DNA]</scope>
    <source>
        <strain evidence="10 11">NL03-T5-1</strain>
    </source>
</reference>
<dbReference type="Gene3D" id="3.30.300.210">
    <property type="entry name" value="Nutrient germinant receptor protein C, domain 3"/>
    <property type="match status" value="1"/>
</dbReference>
<evidence type="ECO:0000256" key="6">
    <source>
        <dbReference type="ARBA" id="ARBA00023139"/>
    </source>
</evidence>
<evidence type="ECO:0000259" key="8">
    <source>
        <dbReference type="Pfam" id="PF05504"/>
    </source>
</evidence>
<feature type="domain" description="Spore germination GerAC-like C-terminal" evidence="8">
    <location>
        <begin position="200"/>
        <end position="370"/>
    </location>
</feature>
<dbReference type="InterPro" id="IPR038501">
    <property type="entry name" value="Spore_GerAC_C_sf"/>
</dbReference>
<organism evidence="10 11">
    <name type="scientific">Cohnella silvisoli</name>
    <dbReference type="NCBI Taxonomy" id="2873699"/>
    <lineage>
        <taxon>Bacteria</taxon>
        <taxon>Bacillati</taxon>
        <taxon>Bacillota</taxon>
        <taxon>Bacilli</taxon>
        <taxon>Bacillales</taxon>
        <taxon>Paenibacillaceae</taxon>
        <taxon>Cohnella</taxon>
    </lineage>
</organism>
<name>A0ABV1KZS6_9BACL</name>
<keyword evidence="11" id="KW-1185">Reference proteome</keyword>
<keyword evidence="3" id="KW-0309">Germination</keyword>
<dbReference type="RefSeq" id="WP_232188119.1">
    <property type="nucleotide sequence ID" value="NZ_JAIOAP010000015.1"/>
</dbReference>
<evidence type="ECO:0000313" key="10">
    <source>
        <dbReference type="EMBL" id="MEQ4485609.1"/>
    </source>
</evidence>
<evidence type="ECO:0000256" key="3">
    <source>
        <dbReference type="ARBA" id="ARBA00022544"/>
    </source>
</evidence>
<dbReference type="InterPro" id="IPR046953">
    <property type="entry name" value="Spore_GerAC-like_C"/>
</dbReference>
<feature type="domain" description="Spore germination protein N-terminal" evidence="9">
    <location>
        <begin position="24"/>
        <end position="191"/>
    </location>
</feature>
<dbReference type="EMBL" id="JASKHM010000016">
    <property type="protein sequence ID" value="MEQ4485609.1"/>
    <property type="molecule type" value="Genomic_DNA"/>
</dbReference>
<evidence type="ECO:0000256" key="5">
    <source>
        <dbReference type="ARBA" id="ARBA00023136"/>
    </source>
</evidence>
<dbReference type="Proteomes" id="UP001493487">
    <property type="component" value="Unassembled WGS sequence"/>
</dbReference>
<keyword evidence="5" id="KW-0472">Membrane</keyword>
<protein>
    <submittedName>
        <fullName evidence="10">Ger(X)C family spore germination protein</fullName>
    </submittedName>
</protein>
<keyword evidence="6" id="KW-0564">Palmitate</keyword>
<comment type="similarity">
    <text evidence="2">Belongs to the GerABKC lipoprotein family.</text>
</comment>
<dbReference type="NCBIfam" id="TIGR02887">
    <property type="entry name" value="spore_ger_x_C"/>
    <property type="match status" value="1"/>
</dbReference>
<evidence type="ECO:0000256" key="1">
    <source>
        <dbReference type="ARBA" id="ARBA00004635"/>
    </source>
</evidence>
<dbReference type="Pfam" id="PF25198">
    <property type="entry name" value="Spore_GerAC_N"/>
    <property type="match status" value="1"/>
</dbReference>
<sequence length="374" mass="41884">MKARLNIALLAAAIVCLILKGSSDQLNLEDSALPLALCLDLDQNDELHIYTSSPVFGKNIKKKTHEIDVKARALRQSRTMQNEQSPGFVQGRNVQVILIGRRMLQHKDWFRLTDIFFRDARNTITDRMIAVDGPVSEIIYLNLEDQPMIPSLLRGMVDTKSAVSETANTTAQELRRQFIDTGITPSMAEIKLKNKVILLTGTTLLHKNGTYAASLGPQETVLLSILQKKAKPGVSFSYLIPGQPKSGPFETDTLSFSAGKIKTKIKTSYRQGRFQFDINIKSAVTLSERLFPYDVYKNANALEQKVAEQMEGQFESLIAKIQQHHIDPIGLGLYARSYEHKQYKKVEDHWADELSDAKIKVSVDIKIGAMGPVK</sequence>
<evidence type="ECO:0000313" key="11">
    <source>
        <dbReference type="Proteomes" id="UP001493487"/>
    </source>
</evidence>
<comment type="caution">
    <text evidence="10">The sequence shown here is derived from an EMBL/GenBank/DDBJ whole genome shotgun (WGS) entry which is preliminary data.</text>
</comment>
<gene>
    <name evidence="10" type="ORF">QJS35_24795</name>
</gene>
<keyword evidence="7" id="KW-0449">Lipoprotein</keyword>
<dbReference type="PANTHER" id="PTHR35789">
    <property type="entry name" value="SPORE GERMINATION PROTEIN B3"/>
    <property type="match status" value="1"/>
</dbReference>
<accession>A0ABV1KZS6</accession>
<dbReference type="InterPro" id="IPR008844">
    <property type="entry name" value="Spore_GerAC-like"/>
</dbReference>
<evidence type="ECO:0000256" key="2">
    <source>
        <dbReference type="ARBA" id="ARBA00007886"/>
    </source>
</evidence>
<evidence type="ECO:0000256" key="4">
    <source>
        <dbReference type="ARBA" id="ARBA00022729"/>
    </source>
</evidence>
<proteinExistence type="inferred from homology"/>